<dbReference type="Gene3D" id="1.10.260.40">
    <property type="entry name" value="lambda repressor-like DNA-binding domains"/>
    <property type="match status" value="1"/>
</dbReference>
<dbReference type="Proteomes" id="UP000230859">
    <property type="component" value="Unassembled WGS sequence"/>
</dbReference>
<organism evidence="1 2">
    <name type="scientific">Candidatus Abzuiibacterium crystallinum</name>
    <dbReference type="NCBI Taxonomy" id="1974748"/>
    <lineage>
        <taxon>Bacteria</taxon>
        <taxon>Pseudomonadati</taxon>
        <taxon>Candidatus Omnitrophota</taxon>
        <taxon>Candidatus Abzuiibacterium</taxon>
    </lineage>
</organism>
<accession>A0A2H0LQV4</accession>
<gene>
    <name evidence="1" type="ORF">COV74_03375</name>
</gene>
<dbReference type="EMBL" id="PCVY01000029">
    <property type="protein sequence ID" value="PIQ86792.1"/>
    <property type="molecule type" value="Genomic_DNA"/>
</dbReference>
<comment type="caution">
    <text evidence="1">The sequence shown here is derived from an EMBL/GenBank/DDBJ whole genome shotgun (WGS) entry which is preliminary data.</text>
</comment>
<evidence type="ECO:0000313" key="1">
    <source>
        <dbReference type="EMBL" id="PIQ86792.1"/>
    </source>
</evidence>
<dbReference type="SUPFAM" id="SSF47413">
    <property type="entry name" value="lambda repressor-like DNA-binding domains"/>
    <property type="match status" value="1"/>
</dbReference>
<reference evidence="1 2" key="1">
    <citation type="submission" date="2017-09" db="EMBL/GenBank/DDBJ databases">
        <title>Depth-based differentiation of microbial function through sediment-hosted aquifers and enrichment of novel symbionts in the deep terrestrial subsurface.</title>
        <authorList>
            <person name="Probst A.J."/>
            <person name="Ladd B."/>
            <person name="Jarett J.K."/>
            <person name="Geller-Mcgrath D.E."/>
            <person name="Sieber C.M."/>
            <person name="Emerson J.B."/>
            <person name="Anantharaman K."/>
            <person name="Thomas B.C."/>
            <person name="Malmstrom R."/>
            <person name="Stieglmeier M."/>
            <person name="Klingl A."/>
            <person name="Woyke T."/>
            <person name="Ryan C.M."/>
            <person name="Banfield J.F."/>
        </authorList>
    </citation>
    <scope>NUCLEOTIDE SEQUENCE [LARGE SCALE GENOMIC DNA]</scope>
    <source>
        <strain evidence="1">CG11_big_fil_rev_8_21_14_0_20_45_26</strain>
    </source>
</reference>
<dbReference type="Pfam" id="PF13413">
    <property type="entry name" value="HTH_25"/>
    <property type="match status" value="1"/>
</dbReference>
<proteinExistence type="predicted"/>
<dbReference type="InterPro" id="IPR010982">
    <property type="entry name" value="Lambda_DNA-bd_dom_sf"/>
</dbReference>
<protein>
    <recommendedName>
        <fullName evidence="3">HTH cro/C1-type domain-containing protein</fullName>
    </recommendedName>
</protein>
<dbReference type="AlphaFoldDB" id="A0A2H0LQV4"/>
<evidence type="ECO:0008006" key="3">
    <source>
        <dbReference type="Google" id="ProtNLM"/>
    </source>
</evidence>
<dbReference type="GO" id="GO:0003677">
    <property type="term" value="F:DNA binding"/>
    <property type="evidence" value="ECO:0007669"/>
    <property type="project" value="InterPro"/>
</dbReference>
<sequence>MTIEQIRQLRFKKRVSLLDIAARTGLPENYLEKLEAEEIPATEGDLKRIKDAILHAAKDLEDDDGGEVKYG</sequence>
<name>A0A2H0LQV4_9BACT</name>
<evidence type="ECO:0000313" key="2">
    <source>
        <dbReference type="Proteomes" id="UP000230859"/>
    </source>
</evidence>